<dbReference type="EMBL" id="QRXR01000008">
    <property type="protein sequence ID" value="RGU26105.1"/>
    <property type="molecule type" value="Genomic_DNA"/>
</dbReference>
<reference evidence="1 2" key="1">
    <citation type="submission" date="2018-08" db="EMBL/GenBank/DDBJ databases">
        <title>A genome reference for cultivated species of the human gut microbiota.</title>
        <authorList>
            <person name="Zou Y."/>
            <person name="Xue W."/>
            <person name="Luo G."/>
        </authorList>
    </citation>
    <scope>NUCLEOTIDE SEQUENCE [LARGE SCALE GENOMIC DNA]</scope>
    <source>
        <strain evidence="1 2">AF17-27</strain>
    </source>
</reference>
<comment type="caution">
    <text evidence="1">The sequence shown here is derived from an EMBL/GenBank/DDBJ whole genome shotgun (WGS) entry which is preliminary data.</text>
</comment>
<accession>A0A412RQX0</accession>
<organism evidence="1 2">
    <name type="scientific">Agathobacter rectalis</name>
    <dbReference type="NCBI Taxonomy" id="39491"/>
    <lineage>
        <taxon>Bacteria</taxon>
        <taxon>Bacillati</taxon>
        <taxon>Bacillota</taxon>
        <taxon>Clostridia</taxon>
        <taxon>Lachnospirales</taxon>
        <taxon>Lachnospiraceae</taxon>
        <taxon>Agathobacter</taxon>
    </lineage>
</organism>
<dbReference type="AlphaFoldDB" id="A0A412RQX0"/>
<dbReference type="RefSeq" id="WP_117993535.1">
    <property type="nucleotide sequence ID" value="NZ_QRXR01000008.1"/>
</dbReference>
<dbReference type="Proteomes" id="UP000283765">
    <property type="component" value="Unassembled WGS sequence"/>
</dbReference>
<gene>
    <name evidence="1" type="ORF">DWW89_06580</name>
</gene>
<protein>
    <submittedName>
        <fullName evidence="1">Uncharacterized protein</fullName>
    </submittedName>
</protein>
<evidence type="ECO:0000313" key="2">
    <source>
        <dbReference type="Proteomes" id="UP000283765"/>
    </source>
</evidence>
<evidence type="ECO:0000313" key="1">
    <source>
        <dbReference type="EMBL" id="RGU26105.1"/>
    </source>
</evidence>
<name>A0A412RQX0_9FIRM</name>
<sequence>MSKTVKCPKWGCDGVGIPVDTKKKFSFGKALVGNTVGGLFGPVGAVVGTATGIKGKNGKTKFVCSKCGNVWEKKI</sequence>
<proteinExistence type="predicted"/>